<reference evidence="1 3" key="1">
    <citation type="submission" date="2015-11" db="EMBL/GenBank/DDBJ databases">
        <title>Genomic analysis of 38 Legionella species identifies large and diverse effector repertoires.</title>
        <authorList>
            <person name="Burstein D."/>
            <person name="Amaro F."/>
            <person name="Zusman T."/>
            <person name="Lifshitz Z."/>
            <person name="Cohen O."/>
            <person name="Gilbert J.A."/>
            <person name="Pupko T."/>
            <person name="Shuman H.A."/>
            <person name="Segal G."/>
        </authorList>
    </citation>
    <scope>NUCLEOTIDE SEQUENCE [LARGE SCALE GENOMIC DNA]</scope>
    <source>
        <strain evidence="1 3">SC-18-C9</strain>
    </source>
</reference>
<dbReference type="Proteomes" id="UP000054820">
    <property type="component" value="Unassembled WGS sequence"/>
</dbReference>
<organism evidence="2 4">
    <name type="scientific">Legionella steigerwaltii</name>
    <dbReference type="NCBI Taxonomy" id="460"/>
    <lineage>
        <taxon>Bacteria</taxon>
        <taxon>Pseudomonadati</taxon>
        <taxon>Pseudomonadota</taxon>
        <taxon>Gammaproteobacteria</taxon>
        <taxon>Legionellales</taxon>
        <taxon>Legionellaceae</taxon>
        <taxon>Legionella</taxon>
    </lineage>
</organism>
<dbReference type="PANTHER" id="PTHR30164">
    <property type="entry name" value="MTFA PEPTIDASE"/>
    <property type="match status" value="1"/>
</dbReference>
<dbReference type="SUPFAM" id="SSF55486">
    <property type="entry name" value="Metalloproteases ('zincins'), catalytic domain"/>
    <property type="match status" value="1"/>
</dbReference>
<dbReference type="STRING" id="460.Lstg_0914"/>
<dbReference type="AlphaFoldDB" id="A0A378L7P1"/>
<gene>
    <name evidence="2" type="primary">mtfA</name>
    <name evidence="1" type="ORF">Lstg_0914</name>
    <name evidence="2" type="ORF">NCTC11991_01327</name>
</gene>
<accession>A0A378L7P1</accession>
<dbReference type="GO" id="GO:0005829">
    <property type="term" value="C:cytosol"/>
    <property type="evidence" value="ECO:0007669"/>
    <property type="project" value="TreeGrafter"/>
</dbReference>
<dbReference type="EMBL" id="UGOY01000001">
    <property type="protein sequence ID" value="STY22737.1"/>
    <property type="molecule type" value="Genomic_DNA"/>
</dbReference>
<dbReference type="InterPro" id="IPR010384">
    <property type="entry name" value="MtfA_fam"/>
</dbReference>
<sequence>MVDAMFHWLKRWRDERAISHSPVTDNEWNEAIQSLSLLRRLSTQEKIKLKRLAILFLYYKSLEGVGDLQITTSMQLNIALQACLPILNLGLDWYDGWVSVIIYPGAYSRESKVTDEFGIEHLGRSNLSGESWQRGPVIISWDDTQHHGGINGRNVVIHEFAHKLDMQNGRANGFPPLHKGMSATHWAEVFNSGYNDLVNRLQENDPIPIDSYAATSPAEFFAVFSELFFEKPEIIRHYYSEIYNLLAQFYRQNPLGAVGVL</sequence>
<dbReference type="Gene3D" id="3.40.390.10">
    <property type="entry name" value="Collagenase (Catalytic Domain)"/>
    <property type="match status" value="1"/>
</dbReference>
<reference evidence="2 4" key="2">
    <citation type="submission" date="2018-06" db="EMBL/GenBank/DDBJ databases">
        <authorList>
            <consortium name="Pathogen Informatics"/>
            <person name="Doyle S."/>
        </authorList>
    </citation>
    <scope>NUCLEOTIDE SEQUENCE [LARGE SCALE GENOMIC DNA]</scope>
    <source>
        <strain evidence="2 4">NCTC11991</strain>
    </source>
</reference>
<evidence type="ECO:0000313" key="3">
    <source>
        <dbReference type="Proteomes" id="UP000054820"/>
    </source>
</evidence>
<dbReference type="GO" id="GO:0008237">
    <property type="term" value="F:metallopeptidase activity"/>
    <property type="evidence" value="ECO:0007669"/>
    <property type="project" value="InterPro"/>
</dbReference>
<dbReference type="Pfam" id="PF06167">
    <property type="entry name" value="Peptidase_M90"/>
    <property type="match status" value="1"/>
</dbReference>
<dbReference type="EMBL" id="LNYZ01000006">
    <property type="protein sequence ID" value="KTD79155.1"/>
    <property type="molecule type" value="Genomic_DNA"/>
</dbReference>
<dbReference type="InterPro" id="IPR042252">
    <property type="entry name" value="MtfA_N"/>
</dbReference>
<dbReference type="PANTHER" id="PTHR30164:SF2">
    <property type="entry name" value="PROTEIN MTFA"/>
    <property type="match status" value="1"/>
</dbReference>
<dbReference type="InterPro" id="IPR024079">
    <property type="entry name" value="MetalloPept_cat_dom_sf"/>
</dbReference>
<proteinExistence type="predicted"/>
<dbReference type="Gene3D" id="1.10.472.150">
    <property type="entry name" value="Glucose-regulated metallo-peptidase M90, N-terminal domain"/>
    <property type="match status" value="1"/>
</dbReference>
<name>A0A378L7P1_9GAMM</name>
<protein>
    <submittedName>
        <fullName evidence="2">Mlc titration factor A</fullName>
    </submittedName>
    <submittedName>
        <fullName evidence="1">Protein MtfA</fullName>
    </submittedName>
</protein>
<evidence type="ECO:0000313" key="1">
    <source>
        <dbReference type="EMBL" id="KTD79155.1"/>
    </source>
</evidence>
<keyword evidence="3" id="KW-1185">Reference proteome</keyword>
<evidence type="ECO:0000313" key="4">
    <source>
        <dbReference type="Proteomes" id="UP000255110"/>
    </source>
</evidence>
<dbReference type="Proteomes" id="UP000255110">
    <property type="component" value="Unassembled WGS sequence"/>
</dbReference>
<evidence type="ECO:0000313" key="2">
    <source>
        <dbReference type="EMBL" id="STY22737.1"/>
    </source>
</evidence>
<dbReference type="CDD" id="cd20169">
    <property type="entry name" value="Peptidase_M90_mtfA"/>
    <property type="match status" value="1"/>
</dbReference>
<dbReference type="GO" id="GO:0004177">
    <property type="term" value="F:aminopeptidase activity"/>
    <property type="evidence" value="ECO:0007669"/>
    <property type="project" value="TreeGrafter"/>
</dbReference>